<evidence type="ECO:0000313" key="1">
    <source>
        <dbReference type="EMBL" id="PXF59801.1"/>
    </source>
</evidence>
<proteinExistence type="predicted"/>
<accession>A0AC61L1L2</accession>
<dbReference type="Proteomes" id="UP000248329">
    <property type="component" value="Unassembled WGS sequence"/>
</dbReference>
<gene>
    <name evidence="1" type="ORF">C4B59_10920</name>
</gene>
<dbReference type="EMBL" id="PQXF01000022">
    <property type="protein sequence ID" value="PXF59801.1"/>
    <property type="molecule type" value="Genomic_DNA"/>
</dbReference>
<sequence>MTTYIPQMPQTITDPPKPQTIHLLLLLLLLPGQACATTEITVHRADYDGCVLLVIDGLGGAYCYPELTPRALDNSTLRKADCANILAIAESGMRVIDVRAPVTSTLPGHSVIVTGRSDATPNTVSGKTTIFDIAHENGYFCAGVMENGDFREMCDELDIILHIRKNSIKNPGISINTSPYGHEDLSQNVGALMDEWSNITEYLGDKEGAPRYVAYNRWAVDAADAVIKNLCESDVPFLLIINLAAVDSAGHHLGASGYLEVINGTDDTIPRLYRRCADHNLLFVVTADHGMGFATSDAAHGGHVSDKYAKYPESQQILLVFSGIGIGRGVIAAAGQEDIAPTILCQMELPAVSYDSSCDGRPLPVGRYADLRVTTGSDADVWLRGCDEVVRGTSDSEFIFKGLGVGCNYTIRVTRDGKVDEHEMFFDSACVVDYSALGAFSVAADTSEAGEDEEEEYQADSADGTGGGSGTETYTKILRIAIPIIIINLVGIFLIIKIMRE</sequence>
<reference evidence="1" key="1">
    <citation type="submission" date="2018-01" db="EMBL/GenBank/DDBJ databases">
        <authorList>
            <person name="Krukenberg V."/>
        </authorList>
    </citation>
    <scope>NUCLEOTIDE SEQUENCE</scope>
    <source>
        <strain evidence="1">E20ANME2</strain>
    </source>
</reference>
<protein>
    <submittedName>
        <fullName evidence="1">Uncharacterized protein</fullName>
    </submittedName>
</protein>
<comment type="caution">
    <text evidence="1">The sequence shown here is derived from an EMBL/GenBank/DDBJ whole genome shotgun (WGS) entry which is preliminary data.</text>
</comment>
<evidence type="ECO:0000313" key="2">
    <source>
        <dbReference type="Proteomes" id="UP000248329"/>
    </source>
</evidence>
<name>A0AC61L1L2_9EURY</name>
<organism evidence="1 2">
    <name type="scientific">Candidatus Methanogaster sp</name>
    <dbReference type="NCBI Taxonomy" id="3386292"/>
    <lineage>
        <taxon>Archaea</taxon>
        <taxon>Methanobacteriati</taxon>
        <taxon>Methanobacteriota</taxon>
        <taxon>Stenosarchaea group</taxon>
        <taxon>Methanomicrobia</taxon>
        <taxon>Methanosarcinales</taxon>
        <taxon>ANME-2 cluster</taxon>
        <taxon>Candidatus Methanogasteraceae</taxon>
        <taxon>Candidatus Methanogaster</taxon>
    </lineage>
</organism>